<dbReference type="AlphaFoldDB" id="A0A5C6NDH2"/>
<protein>
    <submittedName>
        <fullName evidence="2">Uncharacterized protein</fullName>
    </submittedName>
</protein>
<evidence type="ECO:0000313" key="2">
    <source>
        <dbReference type="EMBL" id="TWW65554.1"/>
    </source>
</evidence>
<feature type="non-terminal residue" evidence="2">
    <location>
        <position position="1"/>
    </location>
</feature>
<accession>A0A5C6NDH2</accession>
<feature type="compositionally biased region" description="Basic and acidic residues" evidence="1">
    <location>
        <begin position="175"/>
        <end position="250"/>
    </location>
</feature>
<comment type="caution">
    <text evidence="2">The sequence shown here is derived from an EMBL/GenBank/DDBJ whole genome shotgun (WGS) entry which is preliminary data.</text>
</comment>
<keyword evidence="3" id="KW-1185">Reference proteome</keyword>
<proteinExistence type="predicted"/>
<feature type="region of interest" description="Disordered" evidence="1">
    <location>
        <begin position="160"/>
        <end position="258"/>
    </location>
</feature>
<reference evidence="2 3" key="1">
    <citation type="submission" date="2019-04" db="EMBL/GenBank/DDBJ databases">
        <title>Chromosome genome assembly for Takifugu flavidus.</title>
        <authorList>
            <person name="Xiao S."/>
        </authorList>
    </citation>
    <scope>NUCLEOTIDE SEQUENCE [LARGE SCALE GENOMIC DNA]</scope>
    <source>
        <strain evidence="2">HTHZ2018</strain>
        <tissue evidence="2">Muscle</tissue>
    </source>
</reference>
<evidence type="ECO:0000256" key="1">
    <source>
        <dbReference type="SAM" id="MobiDB-lite"/>
    </source>
</evidence>
<dbReference type="Proteomes" id="UP000324091">
    <property type="component" value="Chromosome 21"/>
</dbReference>
<organism evidence="2 3">
    <name type="scientific">Takifugu flavidus</name>
    <name type="common">sansaifugu</name>
    <dbReference type="NCBI Taxonomy" id="433684"/>
    <lineage>
        <taxon>Eukaryota</taxon>
        <taxon>Metazoa</taxon>
        <taxon>Chordata</taxon>
        <taxon>Craniata</taxon>
        <taxon>Vertebrata</taxon>
        <taxon>Euteleostomi</taxon>
        <taxon>Actinopterygii</taxon>
        <taxon>Neopterygii</taxon>
        <taxon>Teleostei</taxon>
        <taxon>Neoteleostei</taxon>
        <taxon>Acanthomorphata</taxon>
        <taxon>Eupercaria</taxon>
        <taxon>Tetraodontiformes</taxon>
        <taxon>Tetradontoidea</taxon>
        <taxon>Tetraodontidae</taxon>
        <taxon>Takifugu</taxon>
    </lineage>
</organism>
<dbReference type="EMBL" id="RHFK02000014">
    <property type="protein sequence ID" value="TWW65554.1"/>
    <property type="molecule type" value="Genomic_DNA"/>
</dbReference>
<evidence type="ECO:0000313" key="3">
    <source>
        <dbReference type="Proteomes" id="UP000324091"/>
    </source>
</evidence>
<name>A0A5C6NDH2_9TELE</name>
<sequence length="258" mass="26983">SVTALLSIQPGTPAETKTGMTEDSGGNALQLTAAGNYRLVLPCLERALHRHTAIKATMCPTTTRAGNTLPGGLAGIGPGQKWTVPVSEGRWGRVKASTEFLRRGSCLSSQKGQLVPPSNGLVASPQPLTLNKAASCDTCLQSLHINPLQVFLSASAFFSMRSPKGQPRSPRGRGGWREGGREGGKDGGGEVVEGGREGVEGGREGGMEGVREWREGGREGVREWREGGREGGRDGGRDGGREGGREEGGREGWGQGLG</sequence>
<gene>
    <name evidence="2" type="ORF">D4764_21G0004540</name>
</gene>